<proteinExistence type="predicted"/>
<gene>
    <name evidence="2" type="ORF">E6K81_16455</name>
</gene>
<accession>A0A538TYJ9</accession>
<name>A0A538TYJ9_UNCEI</name>
<dbReference type="AlphaFoldDB" id="A0A538TYJ9"/>
<dbReference type="EMBL" id="VBPB01000380">
    <property type="protein sequence ID" value="TMQ68678.1"/>
    <property type="molecule type" value="Genomic_DNA"/>
</dbReference>
<protein>
    <submittedName>
        <fullName evidence="2">Phage portal protein</fullName>
    </submittedName>
</protein>
<reference evidence="2 3" key="1">
    <citation type="journal article" date="2019" name="Nat. Microbiol.">
        <title>Mediterranean grassland soil C-N compound turnover is dependent on rainfall and depth, and is mediated by genomically divergent microorganisms.</title>
        <authorList>
            <person name="Diamond S."/>
            <person name="Andeer P.F."/>
            <person name="Li Z."/>
            <person name="Crits-Christoph A."/>
            <person name="Burstein D."/>
            <person name="Anantharaman K."/>
            <person name="Lane K.R."/>
            <person name="Thomas B.C."/>
            <person name="Pan C."/>
            <person name="Northen T.R."/>
            <person name="Banfield J.F."/>
        </authorList>
    </citation>
    <scope>NUCLEOTIDE SEQUENCE [LARGE SCALE GENOMIC DNA]</scope>
    <source>
        <strain evidence="2">WS_11</strain>
    </source>
</reference>
<comment type="caution">
    <text evidence="2">The sequence shown here is derived from an EMBL/GenBank/DDBJ whole genome shotgun (WGS) entry which is preliminary data.</text>
</comment>
<evidence type="ECO:0000313" key="3">
    <source>
        <dbReference type="Proteomes" id="UP000319771"/>
    </source>
</evidence>
<sequence length="92" mass="10522">MAPWAQLITDAINYQLGDEFDGERVQFAEWIWRDRLAESEIDERLLTHLVISPNEARAKRNMAPAAWGDLPVGQQQDVPYDGTRTPERPTEG</sequence>
<dbReference type="Proteomes" id="UP000319771">
    <property type="component" value="Unassembled WGS sequence"/>
</dbReference>
<feature type="region of interest" description="Disordered" evidence="1">
    <location>
        <begin position="66"/>
        <end position="92"/>
    </location>
</feature>
<evidence type="ECO:0000313" key="2">
    <source>
        <dbReference type="EMBL" id="TMQ68678.1"/>
    </source>
</evidence>
<organism evidence="2 3">
    <name type="scientific">Eiseniibacteriota bacterium</name>
    <dbReference type="NCBI Taxonomy" id="2212470"/>
    <lineage>
        <taxon>Bacteria</taxon>
        <taxon>Candidatus Eiseniibacteriota</taxon>
    </lineage>
</organism>
<evidence type="ECO:0000256" key="1">
    <source>
        <dbReference type="SAM" id="MobiDB-lite"/>
    </source>
</evidence>